<dbReference type="GO" id="GO:0051301">
    <property type="term" value="P:cell division"/>
    <property type="evidence" value="ECO:0007669"/>
    <property type="project" value="UniProtKB-KW"/>
</dbReference>
<dbReference type="EMBL" id="MHMG01000016">
    <property type="protein sequence ID" value="OGZ23435.1"/>
    <property type="molecule type" value="Genomic_DNA"/>
</dbReference>
<dbReference type="Proteomes" id="UP000176406">
    <property type="component" value="Unassembled WGS sequence"/>
</dbReference>
<dbReference type="PANTHER" id="PTHR32432">
    <property type="entry name" value="CELL DIVISION PROTEIN FTSA-RELATED"/>
    <property type="match status" value="1"/>
</dbReference>
<dbReference type="NCBIfam" id="TIGR01174">
    <property type="entry name" value="ftsA"/>
    <property type="match status" value="1"/>
</dbReference>
<evidence type="ECO:0000256" key="2">
    <source>
        <dbReference type="ARBA" id="ARBA00022618"/>
    </source>
</evidence>
<feature type="non-terminal residue" evidence="6">
    <location>
        <position position="280"/>
    </location>
</feature>
<gene>
    <name evidence="6" type="ORF">A3A08_00270</name>
</gene>
<keyword evidence="4" id="KW-0131">Cell cycle</keyword>
<dbReference type="Gene3D" id="3.30.420.40">
    <property type="match status" value="2"/>
</dbReference>
<organism evidence="6 7">
    <name type="scientific">Candidatus Nealsonbacteria bacterium RIFCSPLOWO2_01_FULL_41_9</name>
    <dbReference type="NCBI Taxonomy" id="1801671"/>
    <lineage>
        <taxon>Bacteria</taxon>
        <taxon>Candidatus Nealsoniibacteriota</taxon>
    </lineage>
</organism>
<evidence type="ECO:0000256" key="3">
    <source>
        <dbReference type="ARBA" id="ARBA00023136"/>
    </source>
</evidence>
<dbReference type="PANTHER" id="PTHR32432:SF4">
    <property type="entry name" value="CELL DIVISION PROTEIN FTSA"/>
    <property type="match status" value="1"/>
</dbReference>
<dbReference type="SMART" id="SM00842">
    <property type="entry name" value="FtsA"/>
    <property type="match status" value="1"/>
</dbReference>
<dbReference type="InterPro" id="IPR043129">
    <property type="entry name" value="ATPase_NBD"/>
</dbReference>
<dbReference type="InterPro" id="IPR003494">
    <property type="entry name" value="SHS2_FtsA"/>
</dbReference>
<evidence type="ECO:0000259" key="5">
    <source>
        <dbReference type="SMART" id="SM00842"/>
    </source>
</evidence>
<dbReference type="AlphaFoldDB" id="A0A1G2ECA2"/>
<dbReference type="InterPro" id="IPR050696">
    <property type="entry name" value="FtsA/MreB"/>
</dbReference>
<keyword evidence="2 6" id="KW-0132">Cell division</keyword>
<sequence>MSSNRYIAALDIGTHTIKALVVSQKNGGDLEAVFQTQRESKGVRRGIVVKPEDVSYILQDIFNQLKTELNKKIGSLYVNIDGSHLFCQSSHGLISVSRADHKISEEDIHRVLQEAKVVSLPPLKEIFDIVPQEFIIDGERGVKEVRGLQGVKLEADILAIGGFSPYLKNHTQAILNSDFQILDRVPSPVAAAFACLTEKQKELGSAIVDMGAGTSGLAVFKEGGLIHLAILPMGSDNITQDIAVGFKTEMDLAERIKLEYGSCQPVKNKKSEKIKVEGED</sequence>
<evidence type="ECO:0000313" key="6">
    <source>
        <dbReference type="EMBL" id="OGZ23435.1"/>
    </source>
</evidence>
<dbReference type="GO" id="GO:0032153">
    <property type="term" value="C:cell division site"/>
    <property type="evidence" value="ECO:0007669"/>
    <property type="project" value="TreeGrafter"/>
</dbReference>
<evidence type="ECO:0000256" key="4">
    <source>
        <dbReference type="ARBA" id="ARBA00023306"/>
    </source>
</evidence>
<keyword evidence="1" id="KW-1003">Cell membrane</keyword>
<protein>
    <submittedName>
        <fullName evidence="6">Cell division protein FtsA</fullName>
    </submittedName>
</protein>
<dbReference type="SUPFAM" id="SSF53067">
    <property type="entry name" value="Actin-like ATPase domain"/>
    <property type="match status" value="2"/>
</dbReference>
<evidence type="ECO:0000256" key="1">
    <source>
        <dbReference type="ARBA" id="ARBA00022475"/>
    </source>
</evidence>
<dbReference type="InterPro" id="IPR020823">
    <property type="entry name" value="Cell_div_FtsA"/>
</dbReference>
<name>A0A1G2ECA2_9BACT</name>
<reference evidence="6 7" key="1">
    <citation type="journal article" date="2016" name="Nat. Commun.">
        <title>Thousands of microbial genomes shed light on interconnected biogeochemical processes in an aquifer system.</title>
        <authorList>
            <person name="Anantharaman K."/>
            <person name="Brown C.T."/>
            <person name="Hug L.A."/>
            <person name="Sharon I."/>
            <person name="Castelle C.J."/>
            <person name="Probst A.J."/>
            <person name="Thomas B.C."/>
            <person name="Singh A."/>
            <person name="Wilkins M.J."/>
            <person name="Karaoz U."/>
            <person name="Brodie E.L."/>
            <person name="Williams K.H."/>
            <person name="Hubbard S.S."/>
            <person name="Banfield J.F."/>
        </authorList>
    </citation>
    <scope>NUCLEOTIDE SEQUENCE [LARGE SCALE GENOMIC DNA]</scope>
</reference>
<proteinExistence type="predicted"/>
<evidence type="ECO:0000313" key="7">
    <source>
        <dbReference type="Proteomes" id="UP000176406"/>
    </source>
</evidence>
<feature type="domain" description="SHS2" evidence="5">
    <location>
        <begin position="7"/>
        <end position="195"/>
    </location>
</feature>
<comment type="caution">
    <text evidence="6">The sequence shown here is derived from an EMBL/GenBank/DDBJ whole genome shotgun (WGS) entry which is preliminary data.</text>
</comment>
<dbReference type="GO" id="GO:0009898">
    <property type="term" value="C:cytoplasmic side of plasma membrane"/>
    <property type="evidence" value="ECO:0007669"/>
    <property type="project" value="TreeGrafter"/>
</dbReference>
<accession>A0A1G2ECA2</accession>
<keyword evidence="3" id="KW-0472">Membrane</keyword>
<dbReference type="Pfam" id="PF02491">
    <property type="entry name" value="SHS2_FTSA"/>
    <property type="match status" value="1"/>
</dbReference>
<dbReference type="Pfam" id="PF14450">
    <property type="entry name" value="FtsA"/>
    <property type="match status" value="1"/>
</dbReference>